<comment type="subcellular location">
    <subcellularLocation>
        <location evidence="2">Chromosome</location>
        <location evidence="2">Centromere</location>
        <location evidence="2">Kinetochore</location>
    </subcellularLocation>
    <subcellularLocation>
        <location evidence="1">Nucleus</location>
    </subcellularLocation>
</comment>
<evidence type="ECO:0000313" key="10">
    <source>
        <dbReference type="EMBL" id="KAK2068420.1"/>
    </source>
</evidence>
<dbReference type="GO" id="GO:0007059">
    <property type="term" value="P:chromosome segregation"/>
    <property type="evidence" value="ECO:0007669"/>
    <property type="project" value="TreeGrafter"/>
</dbReference>
<reference evidence="10" key="1">
    <citation type="journal article" date="2023" name="Mol. Plant Microbe Interact.">
        <title>Elucidating the Obligate Nature and Biological Capacity of an Invasive Fungal Corn Pathogen.</title>
        <authorList>
            <person name="MacCready J.S."/>
            <person name="Roggenkamp E.M."/>
            <person name="Gdanetz K."/>
            <person name="Chilvers M.I."/>
        </authorList>
    </citation>
    <scope>NUCLEOTIDE SEQUENCE</scope>
    <source>
        <strain evidence="10">PM02</strain>
    </source>
</reference>
<dbReference type="EMBL" id="JAQQPM010000002">
    <property type="protein sequence ID" value="KAK2068420.1"/>
    <property type="molecule type" value="Genomic_DNA"/>
</dbReference>
<evidence type="ECO:0000256" key="8">
    <source>
        <dbReference type="ARBA" id="ARBA00023306"/>
    </source>
</evidence>
<accession>A0AAD9I0U3</accession>
<sequence length="241" mass="26033">MFEISISPRDRHHVLRPGAAAAFTTANHRSIRARSTTATTVHSPSSRIGSPSAPLREVFASRLQRTLDRLSWPNLAACYPTAAAAAPGTLQFVQRQLVERLGAQCRREFDAVLAARGVVARLNELEVLVAEAARRREEAEAAGEPRPVIPHLLPAESILAAHLAPPAAAQRSQLNARLQTVQAHNARLHADIARQRGEIEALLAGVERVLADMGGASALMDAVVEDLRRETREAELDMAGP</sequence>
<dbReference type="Proteomes" id="UP001217918">
    <property type="component" value="Unassembled WGS sequence"/>
</dbReference>
<dbReference type="AlphaFoldDB" id="A0AAD9I0U3"/>
<dbReference type="Pfam" id="PF03980">
    <property type="entry name" value="Nnf1"/>
    <property type="match status" value="1"/>
</dbReference>
<keyword evidence="4" id="KW-0132">Cell division</keyword>
<organism evidence="10 11">
    <name type="scientific">Phyllachora maydis</name>
    <dbReference type="NCBI Taxonomy" id="1825666"/>
    <lineage>
        <taxon>Eukaryota</taxon>
        <taxon>Fungi</taxon>
        <taxon>Dikarya</taxon>
        <taxon>Ascomycota</taxon>
        <taxon>Pezizomycotina</taxon>
        <taxon>Sordariomycetes</taxon>
        <taxon>Sordariomycetidae</taxon>
        <taxon>Phyllachorales</taxon>
        <taxon>Phyllachoraceae</taxon>
        <taxon>Phyllachora</taxon>
    </lineage>
</organism>
<evidence type="ECO:0000256" key="5">
    <source>
        <dbReference type="ARBA" id="ARBA00022776"/>
    </source>
</evidence>
<evidence type="ECO:0000256" key="3">
    <source>
        <dbReference type="ARBA" id="ARBA00022454"/>
    </source>
</evidence>
<keyword evidence="5" id="KW-0498">Mitosis</keyword>
<keyword evidence="11" id="KW-1185">Reference proteome</keyword>
<evidence type="ECO:0000256" key="1">
    <source>
        <dbReference type="ARBA" id="ARBA00004123"/>
    </source>
</evidence>
<dbReference type="PANTHER" id="PTHR15459:SF3">
    <property type="entry name" value="POLYAMINE-MODULATED FACTOR 1"/>
    <property type="match status" value="1"/>
</dbReference>
<gene>
    <name evidence="10" type="ORF">P8C59_003057</name>
</gene>
<keyword evidence="8" id="KW-0131">Cell cycle</keyword>
<keyword evidence="9" id="KW-0137">Centromere</keyword>
<evidence type="ECO:0000256" key="7">
    <source>
        <dbReference type="ARBA" id="ARBA00023242"/>
    </source>
</evidence>
<evidence type="ECO:0000256" key="9">
    <source>
        <dbReference type="ARBA" id="ARBA00023328"/>
    </source>
</evidence>
<keyword evidence="7" id="KW-0539">Nucleus</keyword>
<evidence type="ECO:0000313" key="11">
    <source>
        <dbReference type="Proteomes" id="UP001217918"/>
    </source>
</evidence>
<dbReference type="GO" id="GO:0000444">
    <property type="term" value="C:MIS12/MIND type complex"/>
    <property type="evidence" value="ECO:0007669"/>
    <property type="project" value="InterPro"/>
</dbReference>
<dbReference type="GO" id="GO:0051301">
    <property type="term" value="P:cell division"/>
    <property type="evidence" value="ECO:0007669"/>
    <property type="project" value="UniProtKB-KW"/>
</dbReference>
<protein>
    <recommendedName>
        <fullName evidence="12">Nnf1</fullName>
    </recommendedName>
</protein>
<name>A0AAD9I0U3_9PEZI</name>
<evidence type="ECO:0000256" key="4">
    <source>
        <dbReference type="ARBA" id="ARBA00022618"/>
    </source>
</evidence>
<dbReference type="PANTHER" id="PTHR15459">
    <property type="entry name" value="POLYAMINE-MODULATED FACTOR 1"/>
    <property type="match status" value="1"/>
</dbReference>
<dbReference type="InterPro" id="IPR007128">
    <property type="entry name" value="PMF1/Nnf1"/>
</dbReference>
<evidence type="ECO:0008006" key="12">
    <source>
        <dbReference type="Google" id="ProtNLM"/>
    </source>
</evidence>
<keyword evidence="3" id="KW-0158">Chromosome</keyword>
<dbReference type="GO" id="GO:0005634">
    <property type="term" value="C:nucleus"/>
    <property type="evidence" value="ECO:0007669"/>
    <property type="project" value="UniProtKB-SubCell"/>
</dbReference>
<keyword evidence="6" id="KW-0995">Kinetochore</keyword>
<proteinExistence type="predicted"/>
<comment type="caution">
    <text evidence="10">The sequence shown here is derived from an EMBL/GenBank/DDBJ whole genome shotgun (WGS) entry which is preliminary data.</text>
</comment>
<evidence type="ECO:0000256" key="6">
    <source>
        <dbReference type="ARBA" id="ARBA00022838"/>
    </source>
</evidence>
<evidence type="ECO:0000256" key="2">
    <source>
        <dbReference type="ARBA" id="ARBA00004629"/>
    </source>
</evidence>